<dbReference type="PANTHER" id="PTHR33447:SF19">
    <property type="entry name" value="GLUTATHIONE GAMMA-GLUTAMYLCYSTEINYLTRANSFERASE"/>
    <property type="match status" value="1"/>
</dbReference>
<dbReference type="InterPro" id="IPR038156">
    <property type="entry name" value="PCS_N_sf"/>
</dbReference>
<evidence type="ECO:0000256" key="3">
    <source>
        <dbReference type="ARBA" id="ARBA00022679"/>
    </source>
</evidence>
<dbReference type="Gene3D" id="3.90.70.30">
    <property type="entry name" value="Phytochelatin synthase, N-terminal domain"/>
    <property type="match status" value="1"/>
</dbReference>
<keyword evidence="4" id="KW-0479">Metal-binding</keyword>
<dbReference type="Pfam" id="PF05023">
    <property type="entry name" value="Phytochelatin"/>
    <property type="match status" value="1"/>
</dbReference>
<dbReference type="GO" id="GO:0016756">
    <property type="term" value="F:glutathione gamma-glutamylcysteinyltransferase activity"/>
    <property type="evidence" value="ECO:0007669"/>
    <property type="project" value="UniProtKB-EC"/>
</dbReference>
<dbReference type="PANTHER" id="PTHR33447">
    <property type="entry name" value="GLUTATHIONE GAMMA-GLUTAMYLCYSTEINYLTRANSFERASE"/>
    <property type="match status" value="1"/>
</dbReference>
<organism evidence="7">
    <name type="scientific">Cucumis melo</name>
    <name type="common">Muskmelon</name>
    <dbReference type="NCBI Taxonomy" id="3656"/>
    <lineage>
        <taxon>Eukaryota</taxon>
        <taxon>Viridiplantae</taxon>
        <taxon>Streptophyta</taxon>
        <taxon>Embryophyta</taxon>
        <taxon>Tracheophyta</taxon>
        <taxon>Spermatophyta</taxon>
        <taxon>Magnoliopsida</taxon>
        <taxon>eudicotyledons</taxon>
        <taxon>Gunneridae</taxon>
        <taxon>Pentapetalae</taxon>
        <taxon>rosids</taxon>
        <taxon>fabids</taxon>
        <taxon>Cucurbitales</taxon>
        <taxon>Cucurbitaceae</taxon>
        <taxon>Benincaseae</taxon>
        <taxon>Cucumis</taxon>
    </lineage>
</organism>
<accession>A0A9I9DQH4</accession>
<evidence type="ECO:0000256" key="5">
    <source>
        <dbReference type="ARBA" id="ARBA00023315"/>
    </source>
</evidence>
<dbReference type="GO" id="GO:0010273">
    <property type="term" value="P:detoxification of copper ion"/>
    <property type="evidence" value="ECO:0007669"/>
    <property type="project" value="TreeGrafter"/>
</dbReference>
<evidence type="ECO:0000313" key="7">
    <source>
        <dbReference type="EnsemblPlants" id="MELO3C022381.2.1"/>
    </source>
</evidence>
<dbReference type="InterPro" id="IPR038765">
    <property type="entry name" value="Papain-like_cys_pep_sf"/>
</dbReference>
<dbReference type="Pfam" id="PF09328">
    <property type="entry name" value="Phytochelatin_C"/>
    <property type="match status" value="1"/>
</dbReference>
<dbReference type="GO" id="GO:0046938">
    <property type="term" value="P:phytochelatin biosynthetic process"/>
    <property type="evidence" value="ECO:0007669"/>
    <property type="project" value="InterPro"/>
</dbReference>
<keyword evidence="5" id="KW-0012">Acyltransferase</keyword>
<keyword evidence="3" id="KW-0808">Transferase</keyword>
<evidence type="ECO:0000259" key="6">
    <source>
        <dbReference type="PROSITE" id="PS51443"/>
    </source>
</evidence>
<sequence>MAVAGFYRRVLPSPPAVDFASSDGKRLFTEALGDGTMEGFFKLISYYQTQSEPAYCGLATLAVVLNALSIDPGRKWKGPWRWFDDTMLDCCEPLAKIKTDGITFGKVACLARCNGAKVLAFRTNESTVDDFRKHVISCSSSEDYHVITSYHRGVFKQSCQHDGWNNVIKYLTEEVPLLLKTENVKSVEELLSVVFKFPPQNLKNFIKWVAEVREQEDGNVKLNAEEKGRLAVKEEILEQLRATELFKHIKQWLASGTLCEGFESLFDRDELYGIAATVCCQGAETLAAKPCSADRRLCKTDIHRLNAENEKPAVVMSGTVVTNAIKEGVDMLVPLCKTEPSHISDECCCQWPSVIDVLTILLLSLPQHIWFNLKDEKLLANINRLVGENYLPALLQDEVLHLREQMHFLMTDLSS</sequence>
<evidence type="ECO:0000256" key="1">
    <source>
        <dbReference type="ARBA" id="ARBA00012468"/>
    </source>
</evidence>
<dbReference type="InterPro" id="IPR040409">
    <property type="entry name" value="PCS-like"/>
</dbReference>
<proteinExistence type="predicted"/>
<dbReference type="AlphaFoldDB" id="A0A9I9DQH4"/>
<dbReference type="GO" id="GO:0046872">
    <property type="term" value="F:metal ion binding"/>
    <property type="evidence" value="ECO:0007669"/>
    <property type="project" value="UniProtKB-KW"/>
</dbReference>
<evidence type="ECO:0000256" key="2">
    <source>
        <dbReference type="ARBA" id="ARBA00022539"/>
    </source>
</evidence>
<dbReference type="Gramene" id="MELO3C022381.2.1">
    <property type="protein sequence ID" value="MELO3C022381.2.1"/>
    <property type="gene ID" value="MELO3C022381.2"/>
</dbReference>
<feature type="domain" description="Peptidase C83" evidence="6">
    <location>
        <begin position="1"/>
        <end position="237"/>
    </location>
</feature>
<dbReference type="EnsemblPlants" id="MELO3C022381.2.1">
    <property type="protein sequence ID" value="MELO3C022381.2.1"/>
    <property type="gene ID" value="MELO3C022381.2"/>
</dbReference>
<dbReference type="InterPro" id="IPR007719">
    <property type="entry name" value="PCS_N"/>
</dbReference>
<keyword evidence="2" id="KW-0104">Cadmium</keyword>
<protein>
    <recommendedName>
        <fullName evidence="1">glutathione gamma-glutamylcysteinyltransferase</fullName>
        <ecNumber evidence="1">2.3.2.15</ecNumber>
    </recommendedName>
</protein>
<dbReference type="GO" id="GO:0098849">
    <property type="term" value="P:cellular detoxification of cadmium ion"/>
    <property type="evidence" value="ECO:0007669"/>
    <property type="project" value="TreeGrafter"/>
</dbReference>
<reference evidence="7" key="1">
    <citation type="submission" date="2023-03" db="UniProtKB">
        <authorList>
            <consortium name="EnsemblPlants"/>
        </authorList>
    </citation>
    <scope>IDENTIFICATION</scope>
</reference>
<dbReference type="PROSITE" id="PS51443">
    <property type="entry name" value="PCS"/>
    <property type="match status" value="1"/>
</dbReference>
<dbReference type="InterPro" id="IPR015407">
    <property type="entry name" value="Phytochelatin_synthase_C"/>
</dbReference>
<evidence type="ECO:0000256" key="4">
    <source>
        <dbReference type="ARBA" id="ARBA00022723"/>
    </source>
</evidence>
<name>A0A9I9DQH4_CUCME</name>
<dbReference type="EC" id="2.3.2.15" evidence="1"/>
<dbReference type="SUPFAM" id="SSF54001">
    <property type="entry name" value="Cysteine proteinases"/>
    <property type="match status" value="1"/>
</dbReference>